<dbReference type="EMBL" id="KV419479">
    <property type="protein sequence ID" value="KZS86620.1"/>
    <property type="molecule type" value="Genomic_DNA"/>
</dbReference>
<keyword evidence="2" id="KW-1185">Reference proteome</keyword>
<name>A0A164MDZ6_9AGAM</name>
<dbReference type="AlphaFoldDB" id="A0A164MDZ6"/>
<evidence type="ECO:0000313" key="2">
    <source>
        <dbReference type="Proteomes" id="UP000076722"/>
    </source>
</evidence>
<dbReference type="Proteomes" id="UP000076722">
    <property type="component" value="Unassembled WGS sequence"/>
</dbReference>
<dbReference type="OrthoDB" id="3241874at2759"/>
<evidence type="ECO:0000313" key="1">
    <source>
        <dbReference type="EMBL" id="KZS86620.1"/>
    </source>
</evidence>
<reference evidence="1 2" key="1">
    <citation type="journal article" date="2016" name="Mol. Biol. Evol.">
        <title>Comparative Genomics of Early-Diverging Mushroom-Forming Fungi Provides Insights into the Origins of Lignocellulose Decay Capabilities.</title>
        <authorList>
            <person name="Nagy L.G."/>
            <person name="Riley R."/>
            <person name="Tritt A."/>
            <person name="Adam C."/>
            <person name="Daum C."/>
            <person name="Floudas D."/>
            <person name="Sun H."/>
            <person name="Yadav J.S."/>
            <person name="Pangilinan J."/>
            <person name="Larsson K.H."/>
            <person name="Matsuura K."/>
            <person name="Barry K."/>
            <person name="Labutti K."/>
            <person name="Kuo R."/>
            <person name="Ohm R.A."/>
            <person name="Bhattacharya S.S."/>
            <person name="Shirouzu T."/>
            <person name="Yoshinaga Y."/>
            <person name="Martin F.M."/>
            <person name="Grigoriev I.V."/>
            <person name="Hibbett D.S."/>
        </authorList>
    </citation>
    <scope>NUCLEOTIDE SEQUENCE [LARGE SCALE GENOMIC DNA]</scope>
    <source>
        <strain evidence="1 2">HHB9708</strain>
    </source>
</reference>
<accession>A0A164MDZ6</accession>
<gene>
    <name evidence="1" type="ORF">SISNIDRAFT_420695</name>
</gene>
<organism evidence="1 2">
    <name type="scientific">Sistotremastrum niveocremeum HHB9708</name>
    <dbReference type="NCBI Taxonomy" id="1314777"/>
    <lineage>
        <taxon>Eukaryota</taxon>
        <taxon>Fungi</taxon>
        <taxon>Dikarya</taxon>
        <taxon>Basidiomycota</taxon>
        <taxon>Agaricomycotina</taxon>
        <taxon>Agaricomycetes</taxon>
        <taxon>Sistotremastrales</taxon>
        <taxon>Sistotremastraceae</taxon>
        <taxon>Sertulicium</taxon>
        <taxon>Sertulicium niveocremeum</taxon>
    </lineage>
</organism>
<feature type="non-terminal residue" evidence="1">
    <location>
        <position position="1"/>
    </location>
</feature>
<sequence>VNKNRIITELFKFSEVKVSTDRLRRIAQMPKYGHGNISRSGIIDDDTAAVVGPVLAINDPAATIVCCERMPFLAIVQVVSIKFSGQSIDSVPLDRLHDEGISVICQILDLKAQTPSDENKNNDWVWRSHLGESFSTPGRLLSIINPPISTTDAHAAHYIFRSDELQTVAASIYAGLKPSDLSRMPTVKTTTWFPYRTKETNKAAFLCESDSDEREMLPSGQKHFCPYCPNNVPLDFTNGPAILSHFAMHKLFDPKVTQDEDTEHCGFCLRPTVLCFFFLHKVRGQKGTIQIDDKKTAGCINYGPFGVKRINYTIASQSTPSSPCSNVPLRCPCCPEHAPCVWKYNLKKHLQRHDVDPEQYSALWEISKTEKTSLKALWDKRNTRTRHVVEEEPPFKISEAHSSRLAISAT</sequence>
<protein>
    <submittedName>
        <fullName evidence="1">Uncharacterized protein</fullName>
    </submittedName>
</protein>
<proteinExistence type="predicted"/>